<feature type="chain" id="PRO_5047206479" evidence="6">
    <location>
        <begin position="36"/>
        <end position="420"/>
    </location>
</feature>
<keyword evidence="3" id="KW-0472">Membrane</keyword>
<keyword evidence="1" id="KW-1003">Cell membrane</keyword>
<reference evidence="8" key="1">
    <citation type="journal article" date="2019" name="Int. J. Syst. Evol. Microbiol.">
        <title>The Global Catalogue of Microorganisms (GCM) 10K type strain sequencing project: providing services to taxonomists for standard genome sequencing and annotation.</title>
        <authorList>
            <consortium name="The Broad Institute Genomics Platform"/>
            <consortium name="The Broad Institute Genome Sequencing Center for Infectious Disease"/>
            <person name="Wu L."/>
            <person name="Ma J."/>
        </authorList>
    </citation>
    <scope>NUCLEOTIDE SEQUENCE [LARGE SCALE GENOMIC DNA]</scope>
    <source>
        <strain evidence="8">JCM 16949</strain>
    </source>
</reference>
<dbReference type="Proteomes" id="UP001501004">
    <property type="component" value="Unassembled WGS sequence"/>
</dbReference>
<evidence type="ECO:0000256" key="1">
    <source>
        <dbReference type="ARBA" id="ARBA00022475"/>
    </source>
</evidence>
<dbReference type="PANTHER" id="PTHR43649">
    <property type="entry name" value="ARABINOSE-BINDING PROTEIN-RELATED"/>
    <property type="match status" value="1"/>
</dbReference>
<keyword evidence="4" id="KW-0564">Palmitate</keyword>
<dbReference type="InterPro" id="IPR050490">
    <property type="entry name" value="Bact_solute-bd_prot1"/>
</dbReference>
<dbReference type="RefSeq" id="WP_344755607.1">
    <property type="nucleotide sequence ID" value="NZ_BAABAE010000003.1"/>
</dbReference>
<name>A0ABP7FQR3_9MICO</name>
<keyword evidence="8" id="KW-1185">Reference proteome</keyword>
<dbReference type="SUPFAM" id="SSF53850">
    <property type="entry name" value="Periplasmic binding protein-like II"/>
    <property type="match status" value="1"/>
</dbReference>
<dbReference type="EMBL" id="BAABAE010000003">
    <property type="protein sequence ID" value="GAA3741575.1"/>
    <property type="molecule type" value="Genomic_DNA"/>
</dbReference>
<evidence type="ECO:0000256" key="3">
    <source>
        <dbReference type="ARBA" id="ARBA00023136"/>
    </source>
</evidence>
<protein>
    <submittedName>
        <fullName evidence="7">Sugar ABC transporter substrate-binding protein</fullName>
    </submittedName>
</protein>
<evidence type="ECO:0000256" key="4">
    <source>
        <dbReference type="ARBA" id="ARBA00023139"/>
    </source>
</evidence>
<dbReference type="Pfam" id="PF01547">
    <property type="entry name" value="SBP_bac_1"/>
    <property type="match status" value="1"/>
</dbReference>
<evidence type="ECO:0000313" key="8">
    <source>
        <dbReference type="Proteomes" id="UP001501004"/>
    </source>
</evidence>
<dbReference type="CDD" id="cd13585">
    <property type="entry name" value="PBP2_TMBP_like"/>
    <property type="match status" value="1"/>
</dbReference>
<evidence type="ECO:0000256" key="6">
    <source>
        <dbReference type="SAM" id="SignalP"/>
    </source>
</evidence>
<evidence type="ECO:0000256" key="2">
    <source>
        <dbReference type="ARBA" id="ARBA00022729"/>
    </source>
</evidence>
<evidence type="ECO:0000313" key="7">
    <source>
        <dbReference type="EMBL" id="GAA3741575.1"/>
    </source>
</evidence>
<evidence type="ECO:0000256" key="5">
    <source>
        <dbReference type="ARBA" id="ARBA00023288"/>
    </source>
</evidence>
<proteinExistence type="predicted"/>
<gene>
    <name evidence="7" type="ORF">GCM10022239_16530</name>
</gene>
<dbReference type="PROSITE" id="PS51257">
    <property type="entry name" value="PROKAR_LIPOPROTEIN"/>
    <property type="match status" value="1"/>
</dbReference>
<feature type="signal peptide" evidence="6">
    <location>
        <begin position="1"/>
        <end position="35"/>
    </location>
</feature>
<comment type="caution">
    <text evidence="7">The sequence shown here is derived from an EMBL/GenBank/DDBJ whole genome shotgun (WGS) entry which is preliminary data.</text>
</comment>
<keyword evidence="2 6" id="KW-0732">Signal</keyword>
<keyword evidence="5" id="KW-0449">Lipoprotein</keyword>
<dbReference type="PANTHER" id="PTHR43649:SF33">
    <property type="entry name" value="POLYGALACTURONAN_RHAMNOGALACTURONAN-BINDING PROTEIN YTCQ"/>
    <property type="match status" value="1"/>
</dbReference>
<accession>A0ABP7FQR3</accession>
<organism evidence="7 8">
    <name type="scientific">Leifsonella bigeumensis</name>
    <dbReference type="NCBI Taxonomy" id="433643"/>
    <lineage>
        <taxon>Bacteria</taxon>
        <taxon>Bacillati</taxon>
        <taxon>Actinomycetota</taxon>
        <taxon>Actinomycetes</taxon>
        <taxon>Micrococcales</taxon>
        <taxon>Microbacteriaceae</taxon>
        <taxon>Leifsonella</taxon>
    </lineage>
</organism>
<dbReference type="Gene3D" id="3.40.190.10">
    <property type="entry name" value="Periplasmic binding protein-like II"/>
    <property type="match status" value="1"/>
</dbReference>
<sequence>MHITKPAARWRMAGVGILATTALLLAGCSAGPAESDGPVTIEFFNFTAGADHEAQLQRIVDAFEDENPNITVKVQNAPYEDYFTSLKTRIAGNTAPDTFELNYENFVSFASSGALLDLETAAPDAIDKSVYFPKAYDAFNFDGVQLGLPESFSVVVLIYNKDLFDAAGLDYPTADWTWADEKAAAEKLTDAGAGIFGEYQPVQFFEFYKSLAQSGGEFFNADMTEATFNSEAGIAAAHHLVDKVGNTMPNEAQMGGIGDDVLFQQGKIAMWHNGIWQFNNLLDIPSKWDVVVEPGNTQHASHFFANAGVASASTKHPVESAKWLQYLASSDLTVDIRLNEDWELPAVADKALLEPYLSITPPENRQAVFDSLDAVVVPPVIERQQELQDIVTLYLQKAVLGELSVEDALDQAVEEVNALL</sequence>
<dbReference type="InterPro" id="IPR006059">
    <property type="entry name" value="SBP"/>
</dbReference>